<evidence type="ECO:0000313" key="1">
    <source>
        <dbReference type="EMBL" id="MFC0605752.1"/>
    </source>
</evidence>
<accession>A0ABV6QBT5</accession>
<name>A0ABV6QBT5_9FLAO</name>
<comment type="caution">
    <text evidence="1">The sequence shown here is derived from an EMBL/GenBank/DDBJ whole genome shotgun (WGS) entry which is preliminary data.</text>
</comment>
<sequence length="113" mass="12915">MNYKTLLSSIFKTLAIILVLAVLLPSVVKLTHAFNHHTHEVCNSDSTHQTHFHASDLDCDFYKFKLSTQYYTKLSPITLVSINNNFKITASQYEFVSDFQKLQIALRGPPQLI</sequence>
<dbReference type="RefSeq" id="WP_386065024.1">
    <property type="nucleotide sequence ID" value="NZ_JBHLTQ010000007.1"/>
</dbReference>
<reference evidence="1 2" key="1">
    <citation type="submission" date="2024-09" db="EMBL/GenBank/DDBJ databases">
        <authorList>
            <person name="Sun Q."/>
            <person name="Mori K."/>
        </authorList>
    </citation>
    <scope>NUCLEOTIDE SEQUENCE [LARGE SCALE GENOMIC DNA]</scope>
    <source>
        <strain evidence="1 2">NCAIM B.02481</strain>
    </source>
</reference>
<organism evidence="1 2">
    <name type="scientific">Winogradskyella pulchriflava</name>
    <dbReference type="NCBI Taxonomy" id="1110688"/>
    <lineage>
        <taxon>Bacteria</taxon>
        <taxon>Pseudomonadati</taxon>
        <taxon>Bacteroidota</taxon>
        <taxon>Flavobacteriia</taxon>
        <taxon>Flavobacteriales</taxon>
        <taxon>Flavobacteriaceae</taxon>
        <taxon>Winogradskyella</taxon>
    </lineage>
</organism>
<protein>
    <submittedName>
        <fullName evidence="1">Uncharacterized protein</fullName>
    </submittedName>
</protein>
<evidence type="ECO:0000313" key="2">
    <source>
        <dbReference type="Proteomes" id="UP001589832"/>
    </source>
</evidence>
<gene>
    <name evidence="1" type="ORF">ACFFGA_14370</name>
</gene>
<dbReference type="Proteomes" id="UP001589832">
    <property type="component" value="Unassembled WGS sequence"/>
</dbReference>
<keyword evidence="2" id="KW-1185">Reference proteome</keyword>
<proteinExistence type="predicted"/>
<dbReference type="EMBL" id="JBHLTQ010000007">
    <property type="protein sequence ID" value="MFC0605752.1"/>
    <property type="molecule type" value="Genomic_DNA"/>
</dbReference>